<dbReference type="EMBL" id="JAXCGZ010017032">
    <property type="protein sequence ID" value="KAK7069078.1"/>
    <property type="molecule type" value="Genomic_DNA"/>
</dbReference>
<dbReference type="Proteomes" id="UP001381693">
    <property type="component" value="Unassembled WGS sequence"/>
</dbReference>
<sequence length="74" mass="8030">MLSQSIVLRTDGGRGILGQTSTNRLPEKGSTSITYSVRGVTKGSPTGYKDLSNISAYMYTFYQYIFPSTHQGGS</sequence>
<dbReference type="AlphaFoldDB" id="A0AAN8WV93"/>
<gene>
    <name evidence="1" type="ORF">SK128_012856</name>
</gene>
<comment type="caution">
    <text evidence="1">The sequence shown here is derived from an EMBL/GenBank/DDBJ whole genome shotgun (WGS) entry which is preliminary data.</text>
</comment>
<evidence type="ECO:0000313" key="1">
    <source>
        <dbReference type="EMBL" id="KAK7069078.1"/>
    </source>
</evidence>
<proteinExistence type="predicted"/>
<organism evidence="1 2">
    <name type="scientific">Halocaridina rubra</name>
    <name type="common">Hawaiian red shrimp</name>
    <dbReference type="NCBI Taxonomy" id="373956"/>
    <lineage>
        <taxon>Eukaryota</taxon>
        <taxon>Metazoa</taxon>
        <taxon>Ecdysozoa</taxon>
        <taxon>Arthropoda</taxon>
        <taxon>Crustacea</taxon>
        <taxon>Multicrustacea</taxon>
        <taxon>Malacostraca</taxon>
        <taxon>Eumalacostraca</taxon>
        <taxon>Eucarida</taxon>
        <taxon>Decapoda</taxon>
        <taxon>Pleocyemata</taxon>
        <taxon>Caridea</taxon>
        <taxon>Atyoidea</taxon>
        <taxon>Atyidae</taxon>
        <taxon>Halocaridina</taxon>
    </lineage>
</organism>
<accession>A0AAN8WV93</accession>
<protein>
    <submittedName>
        <fullName evidence="1">Uncharacterized protein</fullName>
    </submittedName>
</protein>
<name>A0AAN8WV93_HALRR</name>
<reference evidence="1 2" key="1">
    <citation type="submission" date="2023-11" db="EMBL/GenBank/DDBJ databases">
        <title>Halocaridina rubra genome assembly.</title>
        <authorList>
            <person name="Smith C."/>
        </authorList>
    </citation>
    <scope>NUCLEOTIDE SEQUENCE [LARGE SCALE GENOMIC DNA]</scope>
    <source>
        <strain evidence="1">EP-1</strain>
        <tissue evidence="1">Whole</tissue>
    </source>
</reference>
<evidence type="ECO:0000313" key="2">
    <source>
        <dbReference type="Proteomes" id="UP001381693"/>
    </source>
</evidence>
<keyword evidence="2" id="KW-1185">Reference proteome</keyword>